<evidence type="ECO:0000313" key="1">
    <source>
        <dbReference type="EMBL" id="PQO45086.1"/>
    </source>
</evidence>
<comment type="caution">
    <text evidence="1">The sequence shown here is derived from an EMBL/GenBank/DDBJ whole genome shotgun (WGS) entry which is preliminary data.</text>
</comment>
<dbReference type="AlphaFoldDB" id="A0A2S8GKX4"/>
<accession>A0A2S8GKX4</accession>
<organism evidence="1 2">
    <name type="scientific">Blastopirellula marina</name>
    <dbReference type="NCBI Taxonomy" id="124"/>
    <lineage>
        <taxon>Bacteria</taxon>
        <taxon>Pseudomonadati</taxon>
        <taxon>Planctomycetota</taxon>
        <taxon>Planctomycetia</taxon>
        <taxon>Pirellulales</taxon>
        <taxon>Pirellulaceae</taxon>
        <taxon>Blastopirellula</taxon>
    </lineage>
</organism>
<sequence>MKMVIIRDVLSLAFLLVIGCQTAWTQELPPTAESPPQSSKRAEPKRLTLNATAVPRELAGNPCLASVTLTNCSDEWIQTSLQSGGIRDLRVVVVNEQGVRLEKTRYGKNELAPDGGIDANAVSLVELCPRSGRLEWQVDLAKCFELPPGKYAATFEHVLYDDTARVEFQIISYAHCSGAPSARVDEAVKRRIRHEADAQRQARNSNQRVNLEASVNKRNLAGNPCIAQVSLFNRTDDWTFISRQSEIRDLRAVVYDAHGDRVAKTDIGERRLAVELEGDISGVTLIELAPSSGRSKWEVDLAECFELPPGEYVATFESAFSADVPCVEFQIVPQQCD</sequence>
<reference evidence="1 2" key="1">
    <citation type="submission" date="2018-02" db="EMBL/GenBank/DDBJ databases">
        <title>Comparative genomes isolates from brazilian mangrove.</title>
        <authorList>
            <person name="Araujo J.E."/>
            <person name="Taketani R.G."/>
            <person name="Silva M.C.P."/>
            <person name="Loureco M.V."/>
            <person name="Andreote F.D."/>
        </authorList>
    </citation>
    <scope>NUCLEOTIDE SEQUENCE [LARGE SCALE GENOMIC DNA]</scope>
    <source>
        <strain evidence="1 2">Nap-Phe MGV</strain>
    </source>
</reference>
<dbReference type="EMBL" id="PUHZ01000016">
    <property type="protein sequence ID" value="PQO45086.1"/>
    <property type="molecule type" value="Genomic_DNA"/>
</dbReference>
<evidence type="ECO:0000313" key="2">
    <source>
        <dbReference type="Proteomes" id="UP000237819"/>
    </source>
</evidence>
<protein>
    <submittedName>
        <fullName evidence="1">Uncharacterized protein</fullName>
    </submittedName>
</protein>
<dbReference type="Proteomes" id="UP000237819">
    <property type="component" value="Unassembled WGS sequence"/>
</dbReference>
<proteinExistence type="predicted"/>
<dbReference type="PROSITE" id="PS51257">
    <property type="entry name" value="PROKAR_LIPOPROTEIN"/>
    <property type="match status" value="1"/>
</dbReference>
<dbReference type="RefSeq" id="WP_105336486.1">
    <property type="nucleotide sequence ID" value="NZ_PUHZ01000016.1"/>
</dbReference>
<name>A0A2S8GKX4_9BACT</name>
<dbReference type="OrthoDB" id="296933at2"/>
<gene>
    <name evidence="1" type="ORF">C5Y93_16260</name>
</gene>